<proteinExistence type="predicted"/>
<comment type="caution">
    <text evidence="2">The sequence shown here is derived from an EMBL/GenBank/DDBJ whole genome shotgun (WGS) entry which is preliminary data.</text>
</comment>
<keyword evidence="3" id="KW-1185">Reference proteome</keyword>
<sequence>MQENKIVQLIQETFRAEHNLVNFLRSGDGLEDVYTPTWTYYETLQPSVKTEPTNQKLLSMSKKKNQIAEELLQMENKNLSLIEQSLNSKSTRLPWIGRHTRDHVSSTPLNWNNRDCRDCHTQSVTAGSYSSEIITHPPRNLHCGPSLTGGNYHRAVTPRPSVTVTLPPRDLHSGTLLTGDDLGQ</sequence>
<feature type="coiled-coil region" evidence="1">
    <location>
        <begin position="57"/>
        <end position="84"/>
    </location>
</feature>
<gene>
    <name evidence="2" type="ORF">TSAR_006952</name>
</gene>
<protein>
    <submittedName>
        <fullName evidence="2">Uncharacterized protein</fullName>
    </submittedName>
</protein>
<dbReference type="AlphaFoldDB" id="A0A232FGU5"/>
<organism evidence="2 3">
    <name type="scientific">Trichomalopsis sarcophagae</name>
    <dbReference type="NCBI Taxonomy" id="543379"/>
    <lineage>
        <taxon>Eukaryota</taxon>
        <taxon>Metazoa</taxon>
        <taxon>Ecdysozoa</taxon>
        <taxon>Arthropoda</taxon>
        <taxon>Hexapoda</taxon>
        <taxon>Insecta</taxon>
        <taxon>Pterygota</taxon>
        <taxon>Neoptera</taxon>
        <taxon>Endopterygota</taxon>
        <taxon>Hymenoptera</taxon>
        <taxon>Apocrita</taxon>
        <taxon>Proctotrupomorpha</taxon>
        <taxon>Chalcidoidea</taxon>
        <taxon>Pteromalidae</taxon>
        <taxon>Pteromalinae</taxon>
        <taxon>Trichomalopsis</taxon>
    </lineage>
</organism>
<evidence type="ECO:0000313" key="2">
    <source>
        <dbReference type="EMBL" id="OXU29783.1"/>
    </source>
</evidence>
<name>A0A232FGU5_9HYME</name>
<reference evidence="2 3" key="1">
    <citation type="journal article" date="2017" name="Curr. Biol.">
        <title>The Evolution of Venom by Co-option of Single-Copy Genes.</title>
        <authorList>
            <person name="Martinson E.O."/>
            <person name="Mrinalini"/>
            <person name="Kelkar Y.D."/>
            <person name="Chang C.H."/>
            <person name="Werren J.H."/>
        </authorList>
    </citation>
    <scope>NUCLEOTIDE SEQUENCE [LARGE SCALE GENOMIC DNA]</scope>
    <source>
        <strain evidence="2 3">Alberta</strain>
        <tissue evidence="2">Whole body</tissue>
    </source>
</reference>
<feature type="non-terminal residue" evidence="2">
    <location>
        <position position="184"/>
    </location>
</feature>
<evidence type="ECO:0000256" key="1">
    <source>
        <dbReference type="SAM" id="Coils"/>
    </source>
</evidence>
<evidence type="ECO:0000313" key="3">
    <source>
        <dbReference type="Proteomes" id="UP000215335"/>
    </source>
</evidence>
<keyword evidence="1" id="KW-0175">Coiled coil</keyword>
<dbReference type="EMBL" id="NNAY01000239">
    <property type="protein sequence ID" value="OXU29783.1"/>
    <property type="molecule type" value="Genomic_DNA"/>
</dbReference>
<accession>A0A232FGU5</accession>
<dbReference type="Proteomes" id="UP000215335">
    <property type="component" value="Unassembled WGS sequence"/>
</dbReference>